<organism evidence="2 3">
    <name type="scientific">Mucilaginibacter gossypiicola</name>
    <dbReference type="NCBI Taxonomy" id="551995"/>
    <lineage>
        <taxon>Bacteria</taxon>
        <taxon>Pseudomonadati</taxon>
        <taxon>Bacteroidota</taxon>
        <taxon>Sphingobacteriia</taxon>
        <taxon>Sphingobacteriales</taxon>
        <taxon>Sphingobacteriaceae</taxon>
        <taxon>Mucilaginibacter</taxon>
    </lineage>
</organism>
<evidence type="ECO:0000313" key="2">
    <source>
        <dbReference type="EMBL" id="SEP06477.1"/>
    </source>
</evidence>
<dbReference type="PANTHER" id="PTHR33360">
    <property type="entry name" value="TRANSPOSASE FOR INSERTION SEQUENCE ELEMENT IS200"/>
    <property type="match status" value="1"/>
</dbReference>
<dbReference type="SUPFAM" id="SSF143422">
    <property type="entry name" value="Transposase IS200-like"/>
    <property type="match status" value="1"/>
</dbReference>
<dbReference type="InterPro" id="IPR002686">
    <property type="entry name" value="Transposase_17"/>
</dbReference>
<dbReference type="Pfam" id="PF01797">
    <property type="entry name" value="Y1_Tnp"/>
    <property type="match status" value="1"/>
</dbReference>
<dbReference type="STRING" id="551995.SAMN05192574_12085"/>
<dbReference type="Gene3D" id="3.30.70.1290">
    <property type="entry name" value="Transposase IS200-like"/>
    <property type="match status" value="1"/>
</dbReference>
<dbReference type="GO" id="GO:0003677">
    <property type="term" value="F:DNA binding"/>
    <property type="evidence" value="ECO:0007669"/>
    <property type="project" value="InterPro"/>
</dbReference>
<dbReference type="AlphaFoldDB" id="A0A1H8UU15"/>
<dbReference type="PANTHER" id="PTHR33360:SF2">
    <property type="entry name" value="TRANSPOSASE FOR INSERTION SEQUENCE ELEMENT IS200"/>
    <property type="match status" value="1"/>
</dbReference>
<name>A0A1H8UU15_9SPHI</name>
<dbReference type="NCBIfam" id="NF033573">
    <property type="entry name" value="transpos_IS200"/>
    <property type="match status" value="1"/>
</dbReference>
<protein>
    <submittedName>
        <fullName evidence="2">REP element-mobilizing transposase RayT</fullName>
    </submittedName>
</protein>
<feature type="domain" description="Transposase IS200-like" evidence="1">
    <location>
        <begin position="4"/>
        <end position="100"/>
    </location>
</feature>
<reference evidence="3" key="1">
    <citation type="submission" date="2016-10" db="EMBL/GenBank/DDBJ databases">
        <authorList>
            <person name="Varghese N."/>
            <person name="Submissions S."/>
        </authorList>
    </citation>
    <scope>NUCLEOTIDE SEQUENCE [LARGE SCALE GENOMIC DNA]</scope>
    <source>
        <strain evidence="3">Gh-48</strain>
    </source>
</reference>
<dbReference type="Proteomes" id="UP000198942">
    <property type="component" value="Unassembled WGS sequence"/>
</dbReference>
<dbReference type="GO" id="GO:0006313">
    <property type="term" value="P:DNA transposition"/>
    <property type="evidence" value="ECO:0007669"/>
    <property type="project" value="InterPro"/>
</dbReference>
<evidence type="ECO:0000313" key="3">
    <source>
        <dbReference type="Proteomes" id="UP000198942"/>
    </source>
</evidence>
<dbReference type="SMART" id="SM01321">
    <property type="entry name" value="Y1_Tnp"/>
    <property type="match status" value="1"/>
</dbReference>
<dbReference type="EMBL" id="FOCL01000020">
    <property type="protein sequence ID" value="SEP06477.1"/>
    <property type="molecule type" value="Genomic_DNA"/>
</dbReference>
<gene>
    <name evidence="2" type="ORF">SAMN05192574_12085</name>
</gene>
<sequence length="134" mass="15957">MALIENNWAERLRMYITSIIQNQGHKLIAINNMPDHLHLFIGLNPNQSISEIVRFVKSDSSEWINRQKLANEKFLWQDGYGAFSHSKSQVDKVVNYIANQQEHHQKTTFLDEYRKMLNDFNIEFDEQYIFKLPQ</sequence>
<accession>A0A1H8UU15</accession>
<dbReference type="InterPro" id="IPR036515">
    <property type="entry name" value="Transposase_17_sf"/>
</dbReference>
<keyword evidence="3" id="KW-1185">Reference proteome</keyword>
<proteinExistence type="predicted"/>
<dbReference type="GO" id="GO:0004803">
    <property type="term" value="F:transposase activity"/>
    <property type="evidence" value="ECO:0007669"/>
    <property type="project" value="InterPro"/>
</dbReference>
<evidence type="ECO:0000259" key="1">
    <source>
        <dbReference type="SMART" id="SM01321"/>
    </source>
</evidence>